<keyword evidence="3" id="KW-1185">Reference proteome</keyword>
<dbReference type="OrthoDB" id="7616010at2759"/>
<feature type="compositionally biased region" description="Polar residues" evidence="1">
    <location>
        <begin position="139"/>
        <end position="152"/>
    </location>
</feature>
<name>A0A0N0BJ79_9HYME</name>
<dbReference type="EMBL" id="KQ435721">
    <property type="protein sequence ID" value="KOX78541.1"/>
    <property type="molecule type" value="Genomic_DNA"/>
</dbReference>
<feature type="compositionally biased region" description="Basic residues" evidence="1">
    <location>
        <begin position="48"/>
        <end position="59"/>
    </location>
</feature>
<organism evidence="2 3">
    <name type="scientific">Melipona quadrifasciata</name>
    <dbReference type="NCBI Taxonomy" id="166423"/>
    <lineage>
        <taxon>Eukaryota</taxon>
        <taxon>Metazoa</taxon>
        <taxon>Ecdysozoa</taxon>
        <taxon>Arthropoda</taxon>
        <taxon>Hexapoda</taxon>
        <taxon>Insecta</taxon>
        <taxon>Pterygota</taxon>
        <taxon>Neoptera</taxon>
        <taxon>Endopterygota</taxon>
        <taxon>Hymenoptera</taxon>
        <taxon>Apocrita</taxon>
        <taxon>Aculeata</taxon>
        <taxon>Apoidea</taxon>
        <taxon>Anthophila</taxon>
        <taxon>Apidae</taxon>
        <taxon>Melipona</taxon>
    </lineage>
</organism>
<evidence type="ECO:0000313" key="2">
    <source>
        <dbReference type="EMBL" id="KOX78541.1"/>
    </source>
</evidence>
<dbReference type="Proteomes" id="UP000053105">
    <property type="component" value="Unassembled WGS sequence"/>
</dbReference>
<proteinExistence type="predicted"/>
<feature type="region of interest" description="Disordered" evidence="1">
    <location>
        <begin position="34"/>
        <end position="163"/>
    </location>
</feature>
<protein>
    <submittedName>
        <fullName evidence="2">Uncharacterized protein</fullName>
    </submittedName>
</protein>
<sequence length="163" mass="17935">MPMSVDPGNCITWQRAINRIEGVAGLQSLRSSLLDTGREEKEKETRDKNRKKVRIKKRGWVTQKPAGVKSKTEKRQADQRQRESLKRRKSLSRQAEPSALNPEKSMSAPASQVPTITDIPLSSGSAITTSSTSKSTMSEENVSSGSTASQEIQGVPRLETVQV</sequence>
<feature type="compositionally biased region" description="Basic and acidic residues" evidence="1">
    <location>
        <begin position="36"/>
        <end position="47"/>
    </location>
</feature>
<gene>
    <name evidence="2" type="ORF">WN51_10349</name>
</gene>
<accession>A0A0N0BJ79</accession>
<dbReference type="AlphaFoldDB" id="A0A0N0BJ79"/>
<evidence type="ECO:0000313" key="3">
    <source>
        <dbReference type="Proteomes" id="UP000053105"/>
    </source>
</evidence>
<feature type="compositionally biased region" description="Basic and acidic residues" evidence="1">
    <location>
        <begin position="70"/>
        <end position="84"/>
    </location>
</feature>
<feature type="compositionally biased region" description="Low complexity" evidence="1">
    <location>
        <begin position="122"/>
        <end position="138"/>
    </location>
</feature>
<evidence type="ECO:0000256" key="1">
    <source>
        <dbReference type="SAM" id="MobiDB-lite"/>
    </source>
</evidence>
<reference evidence="2 3" key="1">
    <citation type="submission" date="2015-07" db="EMBL/GenBank/DDBJ databases">
        <title>The genome of Melipona quadrifasciata.</title>
        <authorList>
            <person name="Pan H."/>
            <person name="Kapheim K."/>
        </authorList>
    </citation>
    <scope>NUCLEOTIDE SEQUENCE [LARGE SCALE GENOMIC DNA]</scope>
    <source>
        <strain evidence="2">0111107301</strain>
        <tissue evidence="2">Whole body</tissue>
    </source>
</reference>